<dbReference type="EMBL" id="SDHY01000006">
    <property type="protein sequence ID" value="RXK47557.1"/>
    <property type="molecule type" value="Genomic_DNA"/>
</dbReference>
<evidence type="ECO:0000313" key="2">
    <source>
        <dbReference type="Proteomes" id="UP000289455"/>
    </source>
</evidence>
<dbReference type="SUPFAM" id="SSF55961">
    <property type="entry name" value="Bet v1-like"/>
    <property type="match status" value="1"/>
</dbReference>
<dbReference type="RefSeq" id="WP_129027597.1">
    <property type="nucleotide sequence ID" value="NZ_SDHY01000006.1"/>
</dbReference>
<organism evidence="1 2">
    <name type="scientific">Aquirufa rosea</name>
    <dbReference type="NCBI Taxonomy" id="2509241"/>
    <lineage>
        <taxon>Bacteria</taxon>
        <taxon>Pseudomonadati</taxon>
        <taxon>Bacteroidota</taxon>
        <taxon>Cytophagia</taxon>
        <taxon>Cytophagales</taxon>
        <taxon>Flectobacillaceae</taxon>
        <taxon>Aquirufa</taxon>
    </lineage>
</organism>
<accession>A0A4Q1BXZ7</accession>
<gene>
    <name evidence="1" type="ORF">ESB04_09970</name>
</gene>
<keyword evidence="2" id="KW-1185">Reference proteome</keyword>
<dbReference type="OrthoDB" id="838246at2"/>
<reference evidence="1 2" key="1">
    <citation type="submission" date="2019-01" db="EMBL/GenBank/DDBJ databases">
        <title>Cytophagaceae bacterium strain CAR-16.</title>
        <authorList>
            <person name="Chen W.-M."/>
        </authorList>
    </citation>
    <scope>NUCLEOTIDE SEQUENCE [LARGE SCALE GENOMIC DNA]</scope>
    <source>
        <strain evidence="1 2">CAR-16</strain>
    </source>
</reference>
<proteinExistence type="predicted"/>
<evidence type="ECO:0000313" key="1">
    <source>
        <dbReference type="EMBL" id="RXK47557.1"/>
    </source>
</evidence>
<comment type="caution">
    <text evidence="1">The sequence shown here is derived from an EMBL/GenBank/DDBJ whole genome shotgun (WGS) entry which is preliminary data.</text>
</comment>
<sequence>MPSFRVKTKIKAPILHIWSLFDQNLLARLSPPFPPIKINRFDGCRRGDLVQLEIKLGFTRLIWDSEITDDFESENKIYFIDEGRRIPLGITFWKHQHILEKIDSRETWIIDHINYSTRSKFLDILLYPLLWGMIIYRKPLYQSILSLP</sequence>
<dbReference type="Gene3D" id="3.30.530.20">
    <property type="match status" value="1"/>
</dbReference>
<evidence type="ECO:0008006" key="3">
    <source>
        <dbReference type="Google" id="ProtNLM"/>
    </source>
</evidence>
<name>A0A4Q1BXZ7_9BACT</name>
<protein>
    <recommendedName>
        <fullName evidence="3">Ligand-binding SRPBCC domain-containing protein</fullName>
    </recommendedName>
</protein>
<dbReference type="AlphaFoldDB" id="A0A4Q1BXZ7"/>
<dbReference type="Proteomes" id="UP000289455">
    <property type="component" value="Unassembled WGS sequence"/>
</dbReference>
<dbReference type="InterPro" id="IPR023393">
    <property type="entry name" value="START-like_dom_sf"/>
</dbReference>